<dbReference type="AlphaFoldDB" id="A0A285T7H1"/>
<gene>
    <name evidence="1" type="ORF">SAMN02910411_0463</name>
</gene>
<accession>A0A285T7H1</accession>
<evidence type="ECO:0000313" key="2">
    <source>
        <dbReference type="Proteomes" id="UP000219563"/>
    </source>
</evidence>
<organism evidence="1 2">
    <name type="scientific">Pseudobutyrivibrio ruminis DSM 9787</name>
    <dbReference type="NCBI Taxonomy" id="1123011"/>
    <lineage>
        <taxon>Bacteria</taxon>
        <taxon>Bacillati</taxon>
        <taxon>Bacillota</taxon>
        <taxon>Clostridia</taxon>
        <taxon>Lachnospirales</taxon>
        <taxon>Lachnospiraceae</taxon>
        <taxon>Pseudobutyrivibrio</taxon>
    </lineage>
</organism>
<proteinExistence type="predicted"/>
<reference evidence="1 2" key="1">
    <citation type="submission" date="2017-08" db="EMBL/GenBank/DDBJ databases">
        <authorList>
            <person name="de Groot N.N."/>
        </authorList>
    </citation>
    <scope>NUCLEOTIDE SEQUENCE [LARGE SCALE GENOMIC DNA]</scope>
    <source>
        <strain evidence="1 2">DSM 9787</strain>
    </source>
</reference>
<sequence length="46" mass="4400">MVTAGGAGAGIKRAPGVVPGAVGCGLEMGCSGFVADYGDVRMGLED</sequence>
<name>A0A285T7H1_9FIRM</name>
<evidence type="ECO:0000313" key="1">
    <source>
        <dbReference type="EMBL" id="SOC17012.1"/>
    </source>
</evidence>
<dbReference type="EMBL" id="OBMR01000015">
    <property type="protein sequence ID" value="SOC17012.1"/>
    <property type="molecule type" value="Genomic_DNA"/>
</dbReference>
<protein>
    <submittedName>
        <fullName evidence="1">Uncharacterized protein</fullName>
    </submittedName>
</protein>
<dbReference type="Proteomes" id="UP000219563">
    <property type="component" value="Unassembled WGS sequence"/>
</dbReference>